<feature type="compositionally biased region" description="Polar residues" evidence="1">
    <location>
        <begin position="195"/>
        <end position="207"/>
    </location>
</feature>
<comment type="caution">
    <text evidence="2">The sequence shown here is derived from an EMBL/GenBank/DDBJ whole genome shotgun (WGS) entry which is preliminary data.</text>
</comment>
<evidence type="ECO:0000313" key="2">
    <source>
        <dbReference type="EMBL" id="KAL1544720.1"/>
    </source>
</evidence>
<organism evidence="2 3">
    <name type="scientific">Salvia divinorum</name>
    <name type="common">Maria pastora</name>
    <name type="synonym">Diviner's sage</name>
    <dbReference type="NCBI Taxonomy" id="28513"/>
    <lineage>
        <taxon>Eukaryota</taxon>
        <taxon>Viridiplantae</taxon>
        <taxon>Streptophyta</taxon>
        <taxon>Embryophyta</taxon>
        <taxon>Tracheophyta</taxon>
        <taxon>Spermatophyta</taxon>
        <taxon>Magnoliopsida</taxon>
        <taxon>eudicotyledons</taxon>
        <taxon>Gunneridae</taxon>
        <taxon>Pentapetalae</taxon>
        <taxon>asterids</taxon>
        <taxon>lamiids</taxon>
        <taxon>Lamiales</taxon>
        <taxon>Lamiaceae</taxon>
        <taxon>Nepetoideae</taxon>
        <taxon>Mentheae</taxon>
        <taxon>Salviinae</taxon>
        <taxon>Salvia</taxon>
        <taxon>Salvia subgen. Calosphace</taxon>
    </lineage>
</organism>
<evidence type="ECO:0000313" key="3">
    <source>
        <dbReference type="Proteomes" id="UP001567538"/>
    </source>
</evidence>
<accession>A0ABD1GKR5</accession>
<feature type="region of interest" description="Disordered" evidence="1">
    <location>
        <begin position="191"/>
        <end position="221"/>
    </location>
</feature>
<dbReference type="AlphaFoldDB" id="A0ABD1GKR5"/>
<proteinExistence type="predicted"/>
<reference evidence="2 3" key="1">
    <citation type="submission" date="2024-06" db="EMBL/GenBank/DDBJ databases">
        <title>A chromosome level genome sequence of Diviner's sage (Salvia divinorum).</title>
        <authorList>
            <person name="Ford S.A."/>
            <person name="Ro D.-K."/>
            <person name="Ness R.W."/>
            <person name="Phillips M.A."/>
        </authorList>
    </citation>
    <scope>NUCLEOTIDE SEQUENCE [LARGE SCALE GENOMIC DNA]</scope>
    <source>
        <strain evidence="2">SAF-2024a</strain>
        <tissue evidence="2">Leaf</tissue>
    </source>
</reference>
<feature type="region of interest" description="Disordered" evidence="1">
    <location>
        <begin position="1"/>
        <end position="27"/>
    </location>
</feature>
<dbReference type="Proteomes" id="UP001567538">
    <property type="component" value="Unassembled WGS sequence"/>
</dbReference>
<dbReference type="PANTHER" id="PTHR24209:SF7">
    <property type="entry name" value="PROTEIN DA1-RELATED 2"/>
    <property type="match status" value="1"/>
</dbReference>
<dbReference type="InterPro" id="IPR045218">
    <property type="entry name" value="DA1-like"/>
</dbReference>
<dbReference type="Gene3D" id="2.10.110.10">
    <property type="entry name" value="Cysteine Rich Protein"/>
    <property type="match status" value="1"/>
</dbReference>
<keyword evidence="3" id="KW-1185">Reference proteome</keyword>
<gene>
    <name evidence="2" type="primary">DAR1</name>
    <name evidence="2" type="ORF">AAHA92_21533</name>
</gene>
<evidence type="ECO:0000256" key="1">
    <source>
        <dbReference type="SAM" id="MobiDB-lite"/>
    </source>
</evidence>
<feature type="compositionally biased region" description="Basic and acidic residues" evidence="1">
    <location>
        <begin position="1"/>
        <end position="26"/>
    </location>
</feature>
<sequence>MSEDLKRPNGYRRRAENDDDIARSLHDSLNSAPYPSYVPKDYNYPRGFRNCAGSNMTSDMGTILDVWGPFYHPQCFRCHACNYPITEQEGEKHTTNPALKSSIIQNIPTNDMGLIECRCHPFWSQKYCPSHEHDNTPRCCSCERLEEHSIHIFGRWPVLMLGVHGVNHHGHRRLPTIITFHPRLLRRNEHVNRAGNPNASRSKTSPQGGYGRGETWLPPHA</sequence>
<dbReference type="PANTHER" id="PTHR24209">
    <property type="entry name" value="PROTEIN DA1-RELATED 2"/>
    <property type="match status" value="1"/>
</dbReference>
<protein>
    <submittedName>
        <fullName evidence="2">Protein DA1-related 1, variant 4</fullName>
    </submittedName>
</protein>
<name>A0ABD1GKR5_SALDI</name>
<dbReference type="EMBL" id="JBEAFC010000008">
    <property type="protein sequence ID" value="KAL1544720.1"/>
    <property type="molecule type" value="Genomic_DNA"/>
</dbReference>